<evidence type="ECO:0000256" key="7">
    <source>
        <dbReference type="ARBA" id="ARBA00035898"/>
    </source>
</evidence>
<dbReference type="STRING" id="935700.jaqu_01590"/>
<dbReference type="InterPro" id="IPR031475">
    <property type="entry name" value="NBD_C"/>
</dbReference>
<keyword evidence="16" id="KW-1185">Reference proteome</keyword>
<dbReference type="InterPro" id="IPR042213">
    <property type="entry name" value="NBD_C_sf"/>
</dbReference>
<evidence type="ECO:0000256" key="9">
    <source>
        <dbReference type="ARBA" id="ARBA00037335"/>
    </source>
</evidence>
<keyword evidence="2" id="KW-0808">Transferase</keyword>
<evidence type="ECO:0000313" key="16">
    <source>
        <dbReference type="Proteomes" id="UP000032232"/>
    </source>
</evidence>
<comment type="function">
    <text evidence="9">Catalyzes the ATP-dependent phosphorylation of 3-oxo-tetronate to 3-oxo-tetronate 4-phosphate.</text>
</comment>
<dbReference type="InterPro" id="IPR037051">
    <property type="entry name" value="4-carb_acid_sugar_kinase_N_sf"/>
</dbReference>
<dbReference type="RefSeq" id="WP_043917028.1">
    <property type="nucleotide sequence ID" value="NZ_FZPF01000003.1"/>
</dbReference>
<feature type="domain" description="Four-carbon acid sugar kinase nucleotide binding" evidence="14">
    <location>
        <begin position="251"/>
        <end position="403"/>
    </location>
</feature>
<dbReference type="GO" id="GO:0016301">
    <property type="term" value="F:kinase activity"/>
    <property type="evidence" value="ECO:0007669"/>
    <property type="project" value="UniProtKB-KW"/>
</dbReference>
<evidence type="ECO:0000313" key="15">
    <source>
        <dbReference type="EMBL" id="KIT18034.1"/>
    </source>
</evidence>
<evidence type="ECO:0000256" key="12">
    <source>
        <dbReference type="ARBA" id="ARBA00041377"/>
    </source>
</evidence>
<evidence type="ECO:0000256" key="3">
    <source>
        <dbReference type="ARBA" id="ARBA00022741"/>
    </source>
</evidence>
<keyword evidence="6" id="KW-0119">Carbohydrate metabolism</keyword>
<evidence type="ECO:0000259" key="14">
    <source>
        <dbReference type="Pfam" id="PF17042"/>
    </source>
</evidence>
<dbReference type="Pfam" id="PF17042">
    <property type="entry name" value="NBD_C"/>
    <property type="match status" value="1"/>
</dbReference>
<dbReference type="Gene3D" id="3.40.50.10840">
    <property type="entry name" value="Putative sugar-binding, N-terminal domain"/>
    <property type="match status" value="1"/>
</dbReference>
<comment type="similarity">
    <text evidence="1">Belongs to the four-carbon acid sugar kinase family.</text>
</comment>
<accession>A0A0D1EKC3</accession>
<evidence type="ECO:0000259" key="13">
    <source>
        <dbReference type="Pfam" id="PF07005"/>
    </source>
</evidence>
<keyword evidence="4" id="KW-0418">Kinase</keyword>
<evidence type="ECO:0000256" key="4">
    <source>
        <dbReference type="ARBA" id="ARBA00022777"/>
    </source>
</evidence>
<reference evidence="15 16" key="1">
    <citation type="submission" date="2015-02" db="EMBL/GenBank/DDBJ databases">
        <title>Genome Sequence of Jannaschia aquimarina DSM28248, a member of the Roseobacter clade.</title>
        <authorList>
            <person name="Voget S."/>
            <person name="Daniel R."/>
        </authorList>
    </citation>
    <scope>NUCLEOTIDE SEQUENCE [LARGE SCALE GENOMIC DNA]</scope>
    <source>
        <strain evidence="15 16">GSW-M26</strain>
    </source>
</reference>
<dbReference type="AlphaFoldDB" id="A0A0D1EKC3"/>
<feature type="domain" description="Four-carbon acid sugar kinase N-terminal" evidence="13">
    <location>
        <begin position="7"/>
        <end position="224"/>
    </location>
</feature>
<keyword evidence="5" id="KW-0067">ATP-binding</keyword>
<dbReference type="InterPro" id="IPR010737">
    <property type="entry name" value="4-carb_acid_sugar_kinase_N"/>
</dbReference>
<dbReference type="OrthoDB" id="191465at2"/>
<evidence type="ECO:0000256" key="2">
    <source>
        <dbReference type="ARBA" id="ARBA00022679"/>
    </source>
</evidence>
<evidence type="ECO:0000256" key="6">
    <source>
        <dbReference type="ARBA" id="ARBA00023277"/>
    </source>
</evidence>
<protein>
    <recommendedName>
        <fullName evidence="11">3-oxo-tetronate kinase</fullName>
        <ecNumber evidence="10">2.7.1.217</ecNumber>
    </recommendedName>
    <alternativeName>
        <fullName evidence="12">3-dehydrotetronate 4-kinase</fullName>
    </alternativeName>
</protein>
<dbReference type="EMBL" id="JYFE01000005">
    <property type="protein sequence ID" value="KIT18034.1"/>
    <property type="molecule type" value="Genomic_DNA"/>
</dbReference>
<dbReference type="Proteomes" id="UP000032232">
    <property type="component" value="Unassembled WGS sequence"/>
</dbReference>
<evidence type="ECO:0000256" key="1">
    <source>
        <dbReference type="ARBA" id="ARBA00005715"/>
    </source>
</evidence>
<dbReference type="EC" id="2.7.1.217" evidence="10"/>
<dbReference type="GO" id="GO:0005524">
    <property type="term" value="F:ATP binding"/>
    <property type="evidence" value="ECO:0007669"/>
    <property type="project" value="UniProtKB-KW"/>
</dbReference>
<dbReference type="InterPro" id="IPR050007">
    <property type="entry name" value="OtnK"/>
</dbReference>
<dbReference type="PATRIC" id="fig|935700.4.peg.178"/>
<dbReference type="NCBIfam" id="NF043035">
    <property type="entry name" value="OxoTetrKin"/>
    <property type="match status" value="1"/>
</dbReference>
<evidence type="ECO:0000256" key="11">
    <source>
        <dbReference type="ARBA" id="ARBA00039461"/>
    </source>
</evidence>
<comment type="caution">
    <text evidence="15">The sequence shown here is derived from an EMBL/GenBank/DDBJ whole genome shotgun (WGS) entry which is preliminary data.</text>
</comment>
<gene>
    <name evidence="15" type="ORF">jaqu_01590</name>
</gene>
<comment type="catalytic activity">
    <reaction evidence="8">
        <text>3-dehydro-D-erythronate + ATP = 3-dehydro-4-O-phospho-D-erythronate + ADP + H(+)</text>
        <dbReference type="Rhea" id="RHEA:52556"/>
        <dbReference type="ChEBI" id="CHEBI:15378"/>
        <dbReference type="ChEBI" id="CHEBI:30616"/>
        <dbReference type="ChEBI" id="CHEBI:57958"/>
        <dbReference type="ChEBI" id="CHEBI:136593"/>
        <dbReference type="ChEBI" id="CHEBI:456216"/>
        <dbReference type="EC" id="2.7.1.217"/>
    </reaction>
</comment>
<organism evidence="15 16">
    <name type="scientific">Jannaschia aquimarina</name>
    <dbReference type="NCBI Taxonomy" id="935700"/>
    <lineage>
        <taxon>Bacteria</taxon>
        <taxon>Pseudomonadati</taxon>
        <taxon>Pseudomonadota</taxon>
        <taxon>Alphaproteobacteria</taxon>
        <taxon>Rhodobacterales</taxon>
        <taxon>Roseobacteraceae</taxon>
        <taxon>Jannaschia</taxon>
    </lineage>
</organism>
<proteinExistence type="inferred from homology"/>
<dbReference type="Pfam" id="PF07005">
    <property type="entry name" value="SBD_N"/>
    <property type="match status" value="1"/>
</dbReference>
<keyword evidence="3" id="KW-0547">Nucleotide-binding</keyword>
<comment type="catalytic activity">
    <reaction evidence="7">
        <text>3-dehydro-L-erythronate + ATP = 3-dehydro-4-O-phospho-L-erythronate + ADP + H(+)</text>
        <dbReference type="Rhea" id="RHEA:52552"/>
        <dbReference type="ChEBI" id="CHEBI:15378"/>
        <dbReference type="ChEBI" id="CHEBI:30616"/>
        <dbReference type="ChEBI" id="CHEBI:136592"/>
        <dbReference type="ChEBI" id="CHEBI:136670"/>
        <dbReference type="ChEBI" id="CHEBI:456216"/>
        <dbReference type="EC" id="2.7.1.217"/>
    </reaction>
</comment>
<name>A0A0D1EKC3_9RHOB</name>
<evidence type="ECO:0000256" key="5">
    <source>
        <dbReference type="ARBA" id="ARBA00022840"/>
    </source>
</evidence>
<dbReference type="Gene3D" id="3.40.980.20">
    <property type="entry name" value="Four-carbon acid sugar kinase, nucleotide binding domain"/>
    <property type="match status" value="1"/>
</dbReference>
<dbReference type="SUPFAM" id="SSF142764">
    <property type="entry name" value="YgbK-like"/>
    <property type="match status" value="1"/>
</dbReference>
<sequence>MSDAFFGAIADDFTGATDLAAMLARGGVPVRLHIGVPEGGAAGPFEVIALKIRTIPAEDAVAEARLAAKWLRHQGVRRLFWKYCSTFDSTPRGNIGPVADALMAELGAERTVHCPAFPENGRRVFMGNLFVGEQPLDESPMKDHPLTPMRDASLVRLLAAQAQRDVGLVAFPTVRGGADATRDAIERLRGHIVLDAVEDADLDVLAQAASHLPLICGGSALAAPLPALWMESGVVAQGGASAFDAPSGGRLVLSGSCSEMTRRQVGAYLDHAAGYRLDPMELAQGGLADARAWLAQRDPQADTIVYATAEPKSVAAAQEKLGVSRAGALVEDALATLATDAVGRGIGRIVVAGGETSGAVTRALGVRSLTIGPEIAPGVPWCLADTGPALALKSGNFGGPDFFADAFALLEGGALASAS</sequence>
<evidence type="ECO:0000256" key="10">
    <source>
        <dbReference type="ARBA" id="ARBA00039095"/>
    </source>
</evidence>
<evidence type="ECO:0000256" key="8">
    <source>
        <dbReference type="ARBA" id="ARBA00036346"/>
    </source>
</evidence>